<accession>G6Y801</accession>
<keyword evidence="3" id="KW-0489">Methyltransferase</keyword>
<gene>
    <name evidence="3" type="ORF">MEA186_10335</name>
</gene>
<feature type="domain" description="Methyltransferase" evidence="2">
    <location>
        <begin position="42"/>
        <end position="118"/>
    </location>
</feature>
<dbReference type="SUPFAM" id="SSF53335">
    <property type="entry name" value="S-adenosyl-L-methionine-dependent methyltransferases"/>
    <property type="match status" value="1"/>
</dbReference>
<dbReference type="Pfam" id="PF13649">
    <property type="entry name" value="Methyltransf_25"/>
    <property type="match status" value="1"/>
</dbReference>
<evidence type="ECO:0000256" key="1">
    <source>
        <dbReference type="SAM" id="MobiDB-lite"/>
    </source>
</evidence>
<evidence type="ECO:0000313" key="4">
    <source>
        <dbReference type="Proteomes" id="UP000002949"/>
    </source>
</evidence>
<name>G6Y801_9HYPH</name>
<dbReference type="GO" id="GO:0008168">
    <property type="term" value="F:methyltransferase activity"/>
    <property type="evidence" value="ECO:0007669"/>
    <property type="project" value="UniProtKB-KW"/>
</dbReference>
<dbReference type="Proteomes" id="UP000002949">
    <property type="component" value="Unassembled WGS sequence"/>
</dbReference>
<reference evidence="3 4" key="1">
    <citation type="journal article" date="2012" name="J. Bacteriol.">
        <title>Draft Genome Sequence of Plant Growth-Promoting Rhizobium Mesorhizobium amorphae, Isolated from Zinc-Lead Mine Tailings.</title>
        <authorList>
            <person name="Hao X."/>
            <person name="Lin Y."/>
            <person name="Johnstone L."/>
            <person name="Baltrus D.A."/>
            <person name="Miller S.J."/>
            <person name="Wei G."/>
            <person name="Rensing C."/>
        </authorList>
    </citation>
    <scope>NUCLEOTIDE SEQUENCE [LARGE SCALE GENOMIC DNA]</scope>
    <source>
        <strain evidence="3 4">CCNWGS0123</strain>
    </source>
</reference>
<dbReference type="AlphaFoldDB" id="G6Y801"/>
<dbReference type="PATRIC" id="fig|1082933.3.peg.1990"/>
<protein>
    <submittedName>
        <fullName evidence="3">Methyltransferase</fullName>
    </submittedName>
</protein>
<feature type="compositionally biased region" description="Basic and acidic residues" evidence="1">
    <location>
        <begin position="157"/>
        <end position="167"/>
    </location>
</feature>
<evidence type="ECO:0000259" key="2">
    <source>
        <dbReference type="Pfam" id="PF13649"/>
    </source>
</evidence>
<dbReference type="GO" id="GO:0032259">
    <property type="term" value="P:methylation"/>
    <property type="evidence" value="ECO:0007669"/>
    <property type="project" value="UniProtKB-KW"/>
</dbReference>
<dbReference type="RefSeq" id="WP_006201581.1">
    <property type="nucleotide sequence ID" value="NZ_AGSN01000085.1"/>
</dbReference>
<keyword evidence="4" id="KW-1185">Reference proteome</keyword>
<sequence>MTTAIPGFFQGTEMPSSAWWEALWPDPADVLAATGLEPGMEVIDLCCGDGWFTLPIARVARRVIAIDIDADQLGAAQRRLTDAGVTNCDFVAGDAYELASLAPRPVDFVFMANAFQCRTGRGWRTPCARHSPLPDALPSSTGTSSRAKRRRCWASRVAREPSSDCRPTRPSLMPLRGA</sequence>
<dbReference type="Gene3D" id="3.40.50.150">
    <property type="entry name" value="Vaccinia Virus protein VP39"/>
    <property type="match status" value="1"/>
</dbReference>
<feature type="region of interest" description="Disordered" evidence="1">
    <location>
        <begin position="129"/>
        <end position="178"/>
    </location>
</feature>
<keyword evidence="3" id="KW-0808">Transferase</keyword>
<dbReference type="eggNOG" id="COG4798">
    <property type="taxonomic scope" value="Bacteria"/>
</dbReference>
<evidence type="ECO:0000313" key="3">
    <source>
        <dbReference type="EMBL" id="EHH12235.1"/>
    </source>
</evidence>
<dbReference type="EMBL" id="AGSN01000085">
    <property type="protein sequence ID" value="EHH12235.1"/>
    <property type="molecule type" value="Genomic_DNA"/>
</dbReference>
<dbReference type="CDD" id="cd02440">
    <property type="entry name" value="AdoMet_MTases"/>
    <property type="match status" value="1"/>
</dbReference>
<dbReference type="InterPro" id="IPR029063">
    <property type="entry name" value="SAM-dependent_MTases_sf"/>
</dbReference>
<proteinExistence type="predicted"/>
<organism evidence="3 4">
    <name type="scientific">Mesorhizobium amorphae CCNWGS0123</name>
    <dbReference type="NCBI Taxonomy" id="1082933"/>
    <lineage>
        <taxon>Bacteria</taxon>
        <taxon>Pseudomonadati</taxon>
        <taxon>Pseudomonadota</taxon>
        <taxon>Alphaproteobacteria</taxon>
        <taxon>Hyphomicrobiales</taxon>
        <taxon>Phyllobacteriaceae</taxon>
        <taxon>Mesorhizobium</taxon>
    </lineage>
</organism>
<dbReference type="InterPro" id="IPR041698">
    <property type="entry name" value="Methyltransf_25"/>
</dbReference>